<dbReference type="EMBL" id="FOBS01000049">
    <property type="protein sequence ID" value="SEM79584.1"/>
    <property type="molecule type" value="Genomic_DNA"/>
</dbReference>
<protein>
    <submittedName>
        <fullName evidence="1">Uncharacterized protein</fullName>
    </submittedName>
</protein>
<name>A0A1H8BBU9_9BACT</name>
<evidence type="ECO:0000313" key="1">
    <source>
        <dbReference type="EMBL" id="SEM79584.1"/>
    </source>
</evidence>
<dbReference type="Proteomes" id="UP000198744">
    <property type="component" value="Unassembled WGS sequence"/>
</dbReference>
<proteinExistence type="predicted"/>
<dbReference type="AlphaFoldDB" id="A0A1H8BBU9"/>
<reference evidence="1 2" key="1">
    <citation type="submission" date="2016-10" db="EMBL/GenBank/DDBJ databases">
        <authorList>
            <person name="de Groot N.N."/>
        </authorList>
    </citation>
    <scope>NUCLEOTIDE SEQUENCE [LARGE SCALE GENOMIC DNA]</scope>
    <source>
        <strain evidence="1 2">DSM 8423</strain>
    </source>
</reference>
<gene>
    <name evidence="1" type="ORF">SAMN04489760_1492</name>
</gene>
<sequence>MNFAMLDGKEIKINICEKCVEKIDDSLFYLLVCRSCGAVLWMENIEKEKASIKVQDECPGCAEPVKEASLFPMV</sequence>
<accession>A0A1H8BBU9</accession>
<organism evidence="1 2">
    <name type="scientific">Syntrophus gentianae</name>
    <dbReference type="NCBI Taxonomy" id="43775"/>
    <lineage>
        <taxon>Bacteria</taxon>
        <taxon>Pseudomonadati</taxon>
        <taxon>Thermodesulfobacteriota</taxon>
        <taxon>Syntrophia</taxon>
        <taxon>Syntrophales</taxon>
        <taxon>Syntrophaceae</taxon>
        <taxon>Syntrophus</taxon>
    </lineage>
</organism>
<evidence type="ECO:0000313" key="2">
    <source>
        <dbReference type="Proteomes" id="UP000198744"/>
    </source>
</evidence>
<keyword evidence="2" id="KW-1185">Reference proteome</keyword>